<dbReference type="EMBL" id="LXQA010109552">
    <property type="protein sequence ID" value="MCI18303.1"/>
    <property type="molecule type" value="Genomic_DNA"/>
</dbReference>
<evidence type="ECO:0000313" key="1">
    <source>
        <dbReference type="EMBL" id="MCI18303.1"/>
    </source>
</evidence>
<dbReference type="Proteomes" id="UP000265520">
    <property type="component" value="Unassembled WGS sequence"/>
</dbReference>
<name>A0A392Q1L9_9FABA</name>
<evidence type="ECO:0000313" key="2">
    <source>
        <dbReference type="Proteomes" id="UP000265520"/>
    </source>
</evidence>
<feature type="non-terminal residue" evidence="1">
    <location>
        <position position="1"/>
    </location>
</feature>
<dbReference type="AlphaFoldDB" id="A0A392Q1L9"/>
<protein>
    <submittedName>
        <fullName evidence="1">Uncharacterized protein</fullName>
    </submittedName>
</protein>
<proteinExistence type="predicted"/>
<accession>A0A392Q1L9</accession>
<reference evidence="1 2" key="1">
    <citation type="journal article" date="2018" name="Front. Plant Sci.">
        <title>Red Clover (Trifolium pratense) and Zigzag Clover (T. medium) - A Picture of Genomic Similarities and Differences.</title>
        <authorList>
            <person name="Dluhosova J."/>
            <person name="Istvanek J."/>
            <person name="Nedelnik J."/>
            <person name="Repkova J."/>
        </authorList>
    </citation>
    <scope>NUCLEOTIDE SEQUENCE [LARGE SCALE GENOMIC DNA]</scope>
    <source>
        <strain evidence="2">cv. 10/8</strain>
        <tissue evidence="1">Leaf</tissue>
    </source>
</reference>
<comment type="caution">
    <text evidence="1">The sequence shown here is derived from an EMBL/GenBank/DDBJ whole genome shotgun (WGS) entry which is preliminary data.</text>
</comment>
<sequence>ESRVLGSAKTSSEDRWCGHCGKSNHNIEMCFKLHGKEKVLGRVGGFKGLSKKGTNQTVKDSEIVKDGMVLPQGEGEFSKPLSKEELERLQALMDSLNKPSSSYSGKNSSFDFASTVTIGCAKKRDSAADINPLHYKAAAEDPFRVKYRVILYAA</sequence>
<keyword evidence="2" id="KW-1185">Reference proteome</keyword>
<organism evidence="1 2">
    <name type="scientific">Trifolium medium</name>
    <dbReference type="NCBI Taxonomy" id="97028"/>
    <lineage>
        <taxon>Eukaryota</taxon>
        <taxon>Viridiplantae</taxon>
        <taxon>Streptophyta</taxon>
        <taxon>Embryophyta</taxon>
        <taxon>Tracheophyta</taxon>
        <taxon>Spermatophyta</taxon>
        <taxon>Magnoliopsida</taxon>
        <taxon>eudicotyledons</taxon>
        <taxon>Gunneridae</taxon>
        <taxon>Pentapetalae</taxon>
        <taxon>rosids</taxon>
        <taxon>fabids</taxon>
        <taxon>Fabales</taxon>
        <taxon>Fabaceae</taxon>
        <taxon>Papilionoideae</taxon>
        <taxon>50 kb inversion clade</taxon>
        <taxon>NPAAA clade</taxon>
        <taxon>Hologalegina</taxon>
        <taxon>IRL clade</taxon>
        <taxon>Trifolieae</taxon>
        <taxon>Trifolium</taxon>
    </lineage>
</organism>